<comment type="caution">
    <text evidence="2">The sequence shown here is derived from an EMBL/GenBank/DDBJ whole genome shotgun (WGS) entry which is preliminary data.</text>
</comment>
<dbReference type="AlphaFoldDB" id="A0A835W2K3"/>
<reference evidence="2" key="1">
    <citation type="journal article" date="2020" name="bioRxiv">
        <title>Comparative genomics of Chlamydomonas.</title>
        <authorList>
            <person name="Craig R.J."/>
            <person name="Hasan A.R."/>
            <person name="Ness R.W."/>
            <person name="Keightley P.D."/>
        </authorList>
    </citation>
    <scope>NUCLEOTIDE SEQUENCE</scope>
    <source>
        <strain evidence="2">SAG 7.73</strain>
    </source>
</reference>
<proteinExistence type="predicted"/>
<sequence>MSQQVASALVSLRNCYASRRDPADQDVALLGALEKVLPFLSEQAIVNIATTAVLPLMQLLAWTSASLTAAYVAAMAGDAGASGSGSGASAGLAAQRHAARAQRLFRCHELVMTLTCRLLSSGDSGAARLACCVLRMQVLRMHSRVACRACSARPRDPQPLLELVAAPAAAASAWQKTFRPPAAAGPTVVRAPPWATRGVGGHDGTGLDEYAAALPLLRELADSGLLEHAARLLLLHSAAAGGGEQRRRWRDRAGRSHPVLRCLGASLVAARCWSRYVISRCSGADAVRTHIVAGRSAAAAGAAGTHAPLPSRPWGTCLRTLALSQAVVTLAAAGFGGGVRGVWGLPEGVAAALPVLGCEGGLDPPFNVRPHLEELRAQQRRPATSQQGSSGGRSCTPPPPLLWISWAPYALLTELLEADLMQLGCWRRDEGAAGGVSGDGDGGSTGSGSSGLGAIERLDWPLSRRSLAHVCLRIVDLAAAPATPAAAAAAGGDGACEPIQPAASGERLLAAAAAAAGAAAAVQPVPPPAYQLRLPAVVKVVRLCPQQCTAASLAAPGDTRHSVAIDLLCEHLELALSAAVGRDTPLLPRTAPAGLAAALQAGLLPALEAVLRRIADTATAARVALSVVTAPAEHGGSGSSGGSGGSGGDGVGGASGSAAPGTDGAAAAVPPPARMSWSVLQLLLEFAPPAQMAALITSLGKRLVAAFGELNEALEGLGQNMAEDEEEEEGGQAHKNPQGRRLGRCINAVGYLASALTDLLPPSSGAAPGCVQQLSALSAQGPAAAMGGGGDGSGSHDGLEGCGWLASVLGLQEPARDSPSSPSPANTPSTEQRQLCLRARRLRLLWSHAQARKAADLD</sequence>
<accession>A0A835W2K3</accession>
<feature type="compositionally biased region" description="Gly residues" evidence="1">
    <location>
        <begin position="635"/>
        <end position="655"/>
    </location>
</feature>
<feature type="region of interest" description="Disordered" evidence="1">
    <location>
        <begin position="813"/>
        <end position="833"/>
    </location>
</feature>
<dbReference type="Proteomes" id="UP000650467">
    <property type="component" value="Unassembled WGS sequence"/>
</dbReference>
<protein>
    <submittedName>
        <fullName evidence="2">Uncharacterized protein</fullName>
    </submittedName>
</protein>
<gene>
    <name evidence="2" type="ORF">HXX76_008061</name>
</gene>
<dbReference type="EMBL" id="JAEHOC010000018">
    <property type="protein sequence ID" value="KAG2433691.1"/>
    <property type="molecule type" value="Genomic_DNA"/>
</dbReference>
<evidence type="ECO:0000313" key="3">
    <source>
        <dbReference type="Proteomes" id="UP000650467"/>
    </source>
</evidence>
<evidence type="ECO:0000256" key="1">
    <source>
        <dbReference type="SAM" id="MobiDB-lite"/>
    </source>
</evidence>
<evidence type="ECO:0000313" key="2">
    <source>
        <dbReference type="EMBL" id="KAG2433691.1"/>
    </source>
</evidence>
<feature type="region of interest" description="Disordered" evidence="1">
    <location>
        <begin position="631"/>
        <end position="669"/>
    </location>
</feature>
<name>A0A835W2K3_CHLIN</name>
<feature type="compositionally biased region" description="Low complexity" evidence="1">
    <location>
        <begin position="656"/>
        <end position="668"/>
    </location>
</feature>
<keyword evidence="3" id="KW-1185">Reference proteome</keyword>
<organism evidence="2 3">
    <name type="scientific">Chlamydomonas incerta</name>
    <dbReference type="NCBI Taxonomy" id="51695"/>
    <lineage>
        <taxon>Eukaryota</taxon>
        <taxon>Viridiplantae</taxon>
        <taxon>Chlorophyta</taxon>
        <taxon>core chlorophytes</taxon>
        <taxon>Chlorophyceae</taxon>
        <taxon>CS clade</taxon>
        <taxon>Chlamydomonadales</taxon>
        <taxon>Chlamydomonadaceae</taxon>
        <taxon>Chlamydomonas</taxon>
    </lineage>
</organism>